<proteinExistence type="predicted"/>
<comment type="caution">
    <text evidence="3">The sequence shown here is derived from an EMBL/GenBank/DDBJ whole genome shotgun (WGS) entry which is preliminary data.</text>
</comment>
<dbReference type="CDD" id="cd01026">
    <property type="entry name" value="TOPRIM_OLD"/>
    <property type="match status" value="1"/>
</dbReference>
<dbReference type="Pfam" id="PF20469">
    <property type="entry name" value="OLD-like_TOPRIM"/>
    <property type="match status" value="1"/>
</dbReference>
<dbReference type="Pfam" id="PF13304">
    <property type="entry name" value="AAA_21"/>
    <property type="match status" value="1"/>
</dbReference>
<keyword evidence="4" id="KW-1185">Reference proteome</keyword>
<accession>A0A1Y2MJA0</accession>
<dbReference type="InterPro" id="IPR027417">
    <property type="entry name" value="P-loop_NTPase"/>
</dbReference>
<protein>
    <submittedName>
        <fullName evidence="3">Recombination protein F</fullName>
    </submittedName>
</protein>
<dbReference type="GO" id="GO:0016887">
    <property type="term" value="F:ATP hydrolysis activity"/>
    <property type="evidence" value="ECO:0007669"/>
    <property type="project" value="InterPro"/>
</dbReference>
<organism evidence="3 4">
    <name type="scientific">Pseudonocardia autotrophica</name>
    <name type="common">Amycolata autotrophica</name>
    <name type="synonym">Nocardia autotrophica</name>
    <dbReference type="NCBI Taxonomy" id="2074"/>
    <lineage>
        <taxon>Bacteria</taxon>
        <taxon>Bacillati</taxon>
        <taxon>Actinomycetota</taxon>
        <taxon>Actinomycetes</taxon>
        <taxon>Pseudonocardiales</taxon>
        <taxon>Pseudonocardiaceae</taxon>
        <taxon>Pseudonocardia</taxon>
    </lineage>
</organism>
<evidence type="ECO:0000313" key="3">
    <source>
        <dbReference type="EMBL" id="OSY35334.1"/>
    </source>
</evidence>
<dbReference type="RefSeq" id="WP_085916170.1">
    <property type="nucleotide sequence ID" value="NZ_AP018920.1"/>
</dbReference>
<gene>
    <name evidence="3" type="ORF">BG845_06092</name>
</gene>
<dbReference type="PANTHER" id="PTHR43581:SF4">
    <property type="entry name" value="ATP_GTP PHOSPHATASE"/>
    <property type="match status" value="1"/>
</dbReference>
<name>A0A1Y2MJA0_PSEAH</name>
<dbReference type="EMBL" id="MIGB01000053">
    <property type="protein sequence ID" value="OSY35334.1"/>
    <property type="molecule type" value="Genomic_DNA"/>
</dbReference>
<dbReference type="InterPro" id="IPR034139">
    <property type="entry name" value="TOPRIM_OLD"/>
</dbReference>
<dbReference type="Proteomes" id="UP000194360">
    <property type="component" value="Unassembled WGS sequence"/>
</dbReference>
<dbReference type="InterPro" id="IPR003959">
    <property type="entry name" value="ATPase_AAA_core"/>
</dbReference>
<reference evidence="3 4" key="1">
    <citation type="submission" date="2016-09" db="EMBL/GenBank/DDBJ databases">
        <title>Pseudonocardia autotrophica DSM535, a candidate organism with high potential of specific P450 cytochromes.</title>
        <authorList>
            <person name="Grumaz C."/>
            <person name="Vainshtein Y."/>
            <person name="Kirstahler P."/>
            <person name="Sohn K."/>
        </authorList>
    </citation>
    <scope>NUCLEOTIDE SEQUENCE [LARGE SCALE GENOMIC DNA]</scope>
    <source>
        <strain evidence="3 4">DSM 535</strain>
    </source>
</reference>
<dbReference type="OrthoDB" id="3237462at2"/>
<dbReference type="InterPro" id="IPR051396">
    <property type="entry name" value="Bact_Antivir_Def_Nuclease"/>
</dbReference>
<dbReference type="SUPFAM" id="SSF52540">
    <property type="entry name" value="P-loop containing nucleoside triphosphate hydrolases"/>
    <property type="match status" value="1"/>
</dbReference>
<dbReference type="PANTHER" id="PTHR43581">
    <property type="entry name" value="ATP/GTP PHOSPHATASE"/>
    <property type="match status" value="1"/>
</dbReference>
<dbReference type="Gene3D" id="3.40.50.300">
    <property type="entry name" value="P-loop containing nucleotide triphosphate hydrolases"/>
    <property type="match status" value="2"/>
</dbReference>
<feature type="domain" description="ATPase AAA-type core" evidence="1">
    <location>
        <begin position="28"/>
        <end position="360"/>
    </location>
</feature>
<evidence type="ECO:0000259" key="1">
    <source>
        <dbReference type="Pfam" id="PF13304"/>
    </source>
</evidence>
<evidence type="ECO:0000313" key="4">
    <source>
        <dbReference type="Proteomes" id="UP000194360"/>
    </source>
</evidence>
<feature type="domain" description="OLD protein-like TOPRIM" evidence="2">
    <location>
        <begin position="407"/>
        <end position="470"/>
    </location>
</feature>
<dbReference type="AlphaFoldDB" id="A0A1Y2MJA0"/>
<dbReference type="GO" id="GO:0005524">
    <property type="term" value="F:ATP binding"/>
    <property type="evidence" value="ECO:0007669"/>
    <property type="project" value="InterPro"/>
</dbReference>
<sequence>MHLESLTVQNFRCFGPDPVCLEFETDTTVFIGANGSGKTAVMQALQRMFGVVADARRVRRQDFHVPAEEVEEPDERSLMVEAVFAFPELGAGRDLSSAVPAFWHQMAADQNGTMKCRLRLEATWTNNGLDGTIDDRLIAIKSHDENYTDEAVAIVRGPTRSQIQFVYVPAVRDAASHLAGLLRGRLWQSIKWSDGFVDELKKSGDGLNDAFLDERGVDSLLSVLTSRWQEVHGAGTHSQPVLRPINSKLEDFVRNLDVVFRPDETGRDRIVSELSDGQRSMFCISLVSATLDVENQIKERAEGFDAEAFSMPVLTLVGVEEPENNLMPFYLSRIVEQLREVMASRGGQALISSHSASVLSRIEPKQIRHFRAKSSSGSSVRKIQLPAGEDEYKYIREAVRAYPELYFASYVILGEGSSEEVVIPRVAEAIGLPIDRSFVAIVPLGGRHVNHFWRLLNDLDIPHSTLLDLDLGRSGGGHGRIKYAIEQLEAIGVPNDQIVSGTSLTVSALAEASMSRDVLDQWIAKLRQHRIYYSYPLDIDMSMLVSLPEQYQEVADGGNGPSDQGDPVSAVLGEKGDASLLEELPFTWYRYLFLGRGKPTTHARSLSKVEDSDLALRSPEELRALVDRIASEIPNSPFGGVQ</sequence>
<evidence type="ECO:0000259" key="2">
    <source>
        <dbReference type="Pfam" id="PF20469"/>
    </source>
</evidence>
<dbReference type="STRING" id="2074.BG845_06092"/>